<dbReference type="Pfam" id="PF05495">
    <property type="entry name" value="zf-CHY"/>
    <property type="match status" value="1"/>
</dbReference>
<comment type="caution">
    <text evidence="7">The sequence shown here is derived from an EMBL/GenBank/DDBJ whole genome shotgun (WGS) entry which is preliminary data.</text>
</comment>
<dbReference type="STRING" id="177199.A0A420YLJ5"/>
<evidence type="ECO:0000256" key="5">
    <source>
        <dbReference type="SAM" id="MobiDB-lite"/>
    </source>
</evidence>
<dbReference type="Proteomes" id="UP000275385">
    <property type="component" value="Unassembled WGS sequence"/>
</dbReference>
<feature type="region of interest" description="Disordered" evidence="5">
    <location>
        <begin position="1"/>
        <end position="23"/>
    </location>
</feature>
<feature type="compositionally biased region" description="Basic and acidic residues" evidence="5">
    <location>
        <begin position="661"/>
        <end position="671"/>
    </location>
</feature>
<proteinExistence type="predicted"/>
<dbReference type="PROSITE" id="PS51266">
    <property type="entry name" value="ZF_CHY"/>
    <property type="match status" value="1"/>
</dbReference>
<evidence type="ECO:0000256" key="3">
    <source>
        <dbReference type="ARBA" id="ARBA00022833"/>
    </source>
</evidence>
<feature type="region of interest" description="Disordered" evidence="5">
    <location>
        <begin position="325"/>
        <end position="414"/>
    </location>
</feature>
<dbReference type="EMBL" id="QVQW01000004">
    <property type="protein sequence ID" value="RKU48721.1"/>
    <property type="molecule type" value="Genomic_DNA"/>
</dbReference>
<dbReference type="InterPro" id="IPR008913">
    <property type="entry name" value="Znf_CHY"/>
</dbReference>
<keyword evidence="2 4" id="KW-0863">Zinc-finger</keyword>
<feature type="compositionally biased region" description="Polar residues" evidence="5">
    <location>
        <begin position="398"/>
        <end position="410"/>
    </location>
</feature>
<feature type="region of interest" description="Disordered" evidence="5">
    <location>
        <begin position="160"/>
        <end position="189"/>
    </location>
</feature>
<evidence type="ECO:0000313" key="8">
    <source>
        <dbReference type="Proteomes" id="UP000275385"/>
    </source>
</evidence>
<evidence type="ECO:0000256" key="2">
    <source>
        <dbReference type="ARBA" id="ARBA00022771"/>
    </source>
</evidence>
<evidence type="ECO:0000313" key="7">
    <source>
        <dbReference type="EMBL" id="RKU48721.1"/>
    </source>
</evidence>
<sequence length="692" mass="77001">MISTRPHDEVGARRDKQAVHRALPTRVVPKPVAQSEVKDPREYQLGQIRRRYSPRESKVDGDTSLVFKLVPSDPDFPFELEFLECDLRVPRDYPNKQPKLLVKNKDIPRGFAINIERGWDKLRADRPNATLLATANALDKKLETLLSEQKTETVKLTIFKDTRHEEAKSTTGGPVQPPPQPAKPAPEPRRYVSETAYTREQVAEAKARRAQEIRQLEARMSRVGLFQKSSDGIIYTLPLEVKRRDALPAGLQGVKSCQLIIPLLYPLQSLRVILNDVESSDAEGVEELFTEKAAEQRQMSLMSHLNYLASSLHILAKQAATRANKSVTHEVLPPSEDSADVQAKGAEHIAQAQEKGHVHVIPRPRPPEWQDDHDDGTDDSEEDYSEDTGDEGGADLSQGRQAQEPTTTTGPVIERGIAVMFPSLEMHGLELLQLSSMDINIKCSRCKTVNEITGLKNGAEKQATCKKCAAPFGLQFRPEFMHEHSHRAGFLEVAGCTVADLLPSTFIPTCSSCSTAAQGRTAVRGDKVTNVCRSCHQKFSFALGPEVKFLPYAPGTSVHLPTGPARKQTDKLGLHAGSPLPENGACAHYRKSYRWFRFGCCGRVHPCDKCHDAAEGHANEWAPRMICGFCSREQRYNPESCSFCGRSVIGRKGSGYWEGGKGTRDKTLMRKGDKRKYKRVGGGEQRKDKKKD</sequence>
<dbReference type="AlphaFoldDB" id="A0A420YLJ5"/>
<reference evidence="7 8" key="1">
    <citation type="submission" date="2018-08" db="EMBL/GenBank/DDBJ databases">
        <title>Draft genome of the lignicolous fungus Coniochaeta pulveracea.</title>
        <authorList>
            <person name="Borstlap C.J."/>
            <person name="De Witt R.N."/>
            <person name="Botha A."/>
            <person name="Volschenk H."/>
        </authorList>
    </citation>
    <scope>NUCLEOTIDE SEQUENCE [LARGE SCALE GENOMIC DNA]</scope>
    <source>
        <strain evidence="7 8">CAB683</strain>
    </source>
</reference>
<name>A0A420YLJ5_9PEZI</name>
<evidence type="ECO:0000256" key="4">
    <source>
        <dbReference type="PROSITE-ProRule" id="PRU00601"/>
    </source>
</evidence>
<evidence type="ECO:0000259" key="6">
    <source>
        <dbReference type="PROSITE" id="PS51266"/>
    </source>
</evidence>
<accession>A0A420YLJ5</accession>
<keyword evidence="1" id="KW-0479">Metal-binding</keyword>
<keyword evidence="8" id="KW-1185">Reference proteome</keyword>
<feature type="compositionally biased region" description="Acidic residues" evidence="5">
    <location>
        <begin position="371"/>
        <end position="393"/>
    </location>
</feature>
<feature type="domain" description="CHY-type" evidence="6">
    <location>
        <begin position="579"/>
        <end position="646"/>
    </location>
</feature>
<gene>
    <name evidence="7" type="ORF">DL546_009687</name>
</gene>
<feature type="compositionally biased region" description="Basic and acidic residues" evidence="5">
    <location>
        <begin position="1"/>
        <end position="18"/>
    </location>
</feature>
<protein>
    <recommendedName>
        <fullName evidence="6">CHY-type domain-containing protein</fullName>
    </recommendedName>
</protein>
<dbReference type="OrthoDB" id="10253329at2759"/>
<evidence type="ECO:0000256" key="1">
    <source>
        <dbReference type="ARBA" id="ARBA00022723"/>
    </source>
</evidence>
<organism evidence="7 8">
    <name type="scientific">Coniochaeta pulveracea</name>
    <dbReference type="NCBI Taxonomy" id="177199"/>
    <lineage>
        <taxon>Eukaryota</taxon>
        <taxon>Fungi</taxon>
        <taxon>Dikarya</taxon>
        <taxon>Ascomycota</taxon>
        <taxon>Pezizomycotina</taxon>
        <taxon>Sordariomycetes</taxon>
        <taxon>Sordariomycetidae</taxon>
        <taxon>Coniochaetales</taxon>
        <taxon>Coniochaetaceae</taxon>
        <taxon>Coniochaeta</taxon>
    </lineage>
</organism>
<dbReference type="GO" id="GO:0008270">
    <property type="term" value="F:zinc ion binding"/>
    <property type="evidence" value="ECO:0007669"/>
    <property type="project" value="UniProtKB-KW"/>
</dbReference>
<feature type="region of interest" description="Disordered" evidence="5">
    <location>
        <begin position="660"/>
        <end position="692"/>
    </location>
</feature>
<feature type="compositionally biased region" description="Pro residues" evidence="5">
    <location>
        <begin position="175"/>
        <end position="185"/>
    </location>
</feature>
<dbReference type="SUPFAM" id="SSF161219">
    <property type="entry name" value="CHY zinc finger-like"/>
    <property type="match status" value="1"/>
</dbReference>
<keyword evidence="3" id="KW-0862">Zinc</keyword>
<dbReference type="InterPro" id="IPR037274">
    <property type="entry name" value="Znf_CHY_sf"/>
</dbReference>